<sequence>MEHPGPAGGAAEPLRGAGVPSQRDRRQPAPHGPSGPSSEPAAGTARPAARHLQTQPAPAQWAEQCRVPAAREGLVCERQLVAGRHTVGGGQHRHRTETGLRDTLASLQARPVHPLEQTLPQAGDPCVRLGGPPDHVLRGQDGGASLPDSEAAVVQISAGNRPWYLGEETTRAGTVPAVGL</sequence>
<organism evidence="2 3">
    <name type="scientific">Lates japonicus</name>
    <name type="common">Japanese lates</name>
    <dbReference type="NCBI Taxonomy" id="270547"/>
    <lineage>
        <taxon>Eukaryota</taxon>
        <taxon>Metazoa</taxon>
        <taxon>Chordata</taxon>
        <taxon>Craniata</taxon>
        <taxon>Vertebrata</taxon>
        <taxon>Euteleostomi</taxon>
        <taxon>Actinopterygii</taxon>
        <taxon>Neopterygii</taxon>
        <taxon>Teleostei</taxon>
        <taxon>Neoteleostei</taxon>
        <taxon>Acanthomorphata</taxon>
        <taxon>Carangaria</taxon>
        <taxon>Carangaria incertae sedis</taxon>
        <taxon>Centropomidae</taxon>
        <taxon>Lates</taxon>
    </lineage>
</organism>
<proteinExistence type="predicted"/>
<name>A0AAD3MBR6_LATJO</name>
<feature type="region of interest" description="Disordered" evidence="1">
    <location>
        <begin position="1"/>
        <end position="61"/>
    </location>
</feature>
<evidence type="ECO:0000313" key="3">
    <source>
        <dbReference type="Proteomes" id="UP001279410"/>
    </source>
</evidence>
<dbReference type="EMBL" id="BRZM01003700">
    <property type="protein sequence ID" value="GLD51642.1"/>
    <property type="molecule type" value="Genomic_DNA"/>
</dbReference>
<feature type="non-terminal residue" evidence="2">
    <location>
        <position position="1"/>
    </location>
</feature>
<dbReference type="AlphaFoldDB" id="A0AAD3MBR6"/>
<accession>A0AAD3MBR6</accession>
<evidence type="ECO:0000313" key="2">
    <source>
        <dbReference type="EMBL" id="GLD51642.1"/>
    </source>
</evidence>
<evidence type="ECO:0000256" key="1">
    <source>
        <dbReference type="SAM" id="MobiDB-lite"/>
    </source>
</evidence>
<keyword evidence="3" id="KW-1185">Reference proteome</keyword>
<gene>
    <name evidence="2" type="ORF">AKAME5_002814200</name>
</gene>
<reference evidence="2" key="1">
    <citation type="submission" date="2022-08" db="EMBL/GenBank/DDBJ databases">
        <title>Genome sequencing of akame (Lates japonicus).</title>
        <authorList>
            <person name="Hashiguchi Y."/>
            <person name="Takahashi H."/>
        </authorList>
    </citation>
    <scope>NUCLEOTIDE SEQUENCE</scope>
    <source>
        <strain evidence="2">Kochi</strain>
    </source>
</reference>
<protein>
    <submittedName>
        <fullName evidence="2">Double-stranded RNA-specific editase B2 isoform X3</fullName>
    </submittedName>
</protein>
<dbReference type="Proteomes" id="UP001279410">
    <property type="component" value="Unassembled WGS sequence"/>
</dbReference>
<comment type="caution">
    <text evidence="2">The sequence shown here is derived from an EMBL/GenBank/DDBJ whole genome shotgun (WGS) entry which is preliminary data.</text>
</comment>